<dbReference type="HOGENOM" id="CLU_032830_0_0_1"/>
<gene>
    <name evidence="3" type="ORF">HMPREF1541_02076</name>
</gene>
<feature type="coiled-coil region" evidence="1">
    <location>
        <begin position="106"/>
        <end position="133"/>
    </location>
</feature>
<keyword evidence="1" id="KW-0175">Coiled coil</keyword>
<reference evidence="3 4" key="1">
    <citation type="submission" date="2013-03" db="EMBL/GenBank/DDBJ databases">
        <title>The Genome Sequence of Phialophora europaea CBS 101466.</title>
        <authorList>
            <consortium name="The Broad Institute Genomics Platform"/>
            <person name="Cuomo C."/>
            <person name="de Hoog S."/>
            <person name="Gorbushina A."/>
            <person name="Walker B."/>
            <person name="Young S.K."/>
            <person name="Zeng Q."/>
            <person name="Gargeya S."/>
            <person name="Fitzgerald M."/>
            <person name="Haas B."/>
            <person name="Abouelleil A."/>
            <person name="Allen A.W."/>
            <person name="Alvarado L."/>
            <person name="Arachchi H.M."/>
            <person name="Berlin A.M."/>
            <person name="Chapman S.B."/>
            <person name="Gainer-Dewar J."/>
            <person name="Goldberg J."/>
            <person name="Griggs A."/>
            <person name="Gujja S."/>
            <person name="Hansen M."/>
            <person name="Howarth C."/>
            <person name="Imamovic A."/>
            <person name="Ireland A."/>
            <person name="Larimer J."/>
            <person name="McCowan C."/>
            <person name="Murphy C."/>
            <person name="Pearson M."/>
            <person name="Poon T.W."/>
            <person name="Priest M."/>
            <person name="Roberts A."/>
            <person name="Saif S."/>
            <person name="Shea T."/>
            <person name="Sisk P."/>
            <person name="Sykes S."/>
            <person name="Wortman J."/>
            <person name="Nusbaum C."/>
            <person name="Birren B."/>
        </authorList>
    </citation>
    <scope>NUCLEOTIDE SEQUENCE [LARGE SCALE GENOMIC DNA]</scope>
    <source>
        <strain evidence="3 4">CBS 101466</strain>
    </source>
</reference>
<feature type="region of interest" description="Disordered" evidence="2">
    <location>
        <begin position="439"/>
        <end position="463"/>
    </location>
</feature>
<dbReference type="VEuPathDB" id="FungiDB:HMPREF1541_02076"/>
<dbReference type="EMBL" id="KB822718">
    <property type="protein sequence ID" value="ETN42918.1"/>
    <property type="molecule type" value="Genomic_DNA"/>
</dbReference>
<proteinExistence type="predicted"/>
<feature type="region of interest" description="Disordered" evidence="2">
    <location>
        <begin position="492"/>
        <end position="611"/>
    </location>
</feature>
<keyword evidence="4" id="KW-1185">Reference proteome</keyword>
<dbReference type="InParanoid" id="W2S4F4"/>
<evidence type="ECO:0000256" key="1">
    <source>
        <dbReference type="SAM" id="Coils"/>
    </source>
</evidence>
<protein>
    <submittedName>
        <fullName evidence="3">Uncharacterized protein</fullName>
    </submittedName>
</protein>
<dbReference type="OrthoDB" id="4161562at2759"/>
<evidence type="ECO:0000313" key="4">
    <source>
        <dbReference type="Proteomes" id="UP000030752"/>
    </source>
</evidence>
<accession>W2S4F4</accession>
<evidence type="ECO:0000313" key="3">
    <source>
        <dbReference type="EMBL" id="ETN42918.1"/>
    </source>
</evidence>
<feature type="compositionally biased region" description="Basic residues" evidence="2">
    <location>
        <begin position="582"/>
        <end position="596"/>
    </location>
</feature>
<feature type="compositionally biased region" description="Basic and acidic residues" evidence="2">
    <location>
        <begin position="497"/>
        <end position="510"/>
    </location>
</feature>
<organism evidence="3 4">
    <name type="scientific">Cyphellophora europaea (strain CBS 101466)</name>
    <name type="common">Phialophora europaea</name>
    <dbReference type="NCBI Taxonomy" id="1220924"/>
    <lineage>
        <taxon>Eukaryota</taxon>
        <taxon>Fungi</taxon>
        <taxon>Dikarya</taxon>
        <taxon>Ascomycota</taxon>
        <taxon>Pezizomycotina</taxon>
        <taxon>Eurotiomycetes</taxon>
        <taxon>Chaetothyriomycetidae</taxon>
        <taxon>Chaetothyriales</taxon>
        <taxon>Cyphellophoraceae</taxon>
        <taxon>Cyphellophora</taxon>
    </lineage>
</organism>
<dbReference type="eggNOG" id="ENOG502T516">
    <property type="taxonomic scope" value="Eukaryota"/>
</dbReference>
<sequence>MAKRSRADVKHAIDLLWTHQLRRENAFLHKQVKQLQDSIDQCRINQVDLRDSIRSVQASADETSSAMERVASTVVTLQADIEKTPAVSNKTHEQLAKLSDRVNISEANQQLAIKNLQERIAQADSDVQQFANEYRGDVATTKARLDEMTIVMDAKVGQASLEDVHIRVQNLENHFAQHNVEPHSVSIVQDSIDHLSFQSEQSRLCIDDDEQGPGVDSDEERDEQMLTLRNIELRESTGDESFDLDGNVAVPSYARHLYRPSPVTDSLQPIEKKISQVPTTLSEIYALKQGRYHSWERYLAEGQSLFEKIPKTQEALFVQNFIEGLYAAGEREQARKWLDLSGWSWDNVSAFLTSGTPSIPVHANRQRAMQRVAKATFKKKQQPAPIRHKAIGERAEGDSVGRRAEVVARPIPLHQMQLRSRAIPATSCCGVEADGMLASPKGGPEGMRSAKAPLEQKAASSGCVARTRSLRFSKLLTTSKVRKASQIDLNSKLRGVKRQDQHDAHLRLDSHPQPWSPSSLPSTPDRDTSLSKKLTRPTIQTHGEGNASVLYGFPGDTASVDEGNSSDNIRHPSLPPQAEAVRRKRRQLSSNRKKRVPPPPPEIPILSTSED</sequence>
<name>W2S4F4_CYPE1</name>
<dbReference type="GeneID" id="19969415"/>
<dbReference type="AlphaFoldDB" id="W2S4F4"/>
<dbReference type="Proteomes" id="UP000030752">
    <property type="component" value="Unassembled WGS sequence"/>
</dbReference>
<evidence type="ECO:0000256" key="2">
    <source>
        <dbReference type="SAM" id="MobiDB-lite"/>
    </source>
</evidence>
<dbReference type="RefSeq" id="XP_008714654.1">
    <property type="nucleotide sequence ID" value="XM_008716432.1"/>
</dbReference>